<keyword evidence="2" id="KW-1185">Reference proteome</keyword>
<evidence type="ECO:0000313" key="2">
    <source>
        <dbReference type="Proteomes" id="UP000233100"/>
    </source>
</evidence>
<evidence type="ECO:0000313" key="1">
    <source>
        <dbReference type="Ensembl" id="ENSMFAP00000050772.1"/>
    </source>
</evidence>
<name>A0A7N9CI60_MACFA</name>
<organism evidence="1 2">
    <name type="scientific">Macaca fascicularis</name>
    <name type="common">Crab-eating macaque</name>
    <name type="synonym">Cynomolgus monkey</name>
    <dbReference type="NCBI Taxonomy" id="9541"/>
    <lineage>
        <taxon>Eukaryota</taxon>
        <taxon>Metazoa</taxon>
        <taxon>Chordata</taxon>
        <taxon>Craniata</taxon>
        <taxon>Vertebrata</taxon>
        <taxon>Euteleostomi</taxon>
        <taxon>Mammalia</taxon>
        <taxon>Eutheria</taxon>
        <taxon>Euarchontoglires</taxon>
        <taxon>Primates</taxon>
        <taxon>Haplorrhini</taxon>
        <taxon>Catarrhini</taxon>
        <taxon>Cercopithecidae</taxon>
        <taxon>Cercopithecinae</taxon>
        <taxon>Macaca</taxon>
    </lineage>
</organism>
<sequence>MEFEGNQDECKTYLQLTCKWNHQEHPFLTESLNLQLNCKHRRW</sequence>
<dbReference type="AlphaFoldDB" id="A0A7N9CI60"/>
<reference evidence="1" key="2">
    <citation type="submission" date="2025-08" db="UniProtKB">
        <authorList>
            <consortium name="Ensembl"/>
        </authorList>
    </citation>
    <scope>IDENTIFICATION</scope>
</reference>
<protein>
    <submittedName>
        <fullName evidence="1">Uncharacterized protein</fullName>
    </submittedName>
</protein>
<proteinExistence type="predicted"/>
<dbReference type="Proteomes" id="UP000233100">
    <property type="component" value="Chromosome 7"/>
</dbReference>
<reference evidence="1 2" key="1">
    <citation type="submission" date="2013-03" db="EMBL/GenBank/DDBJ databases">
        <authorList>
            <person name="Warren W."/>
            <person name="Wilson R.K."/>
        </authorList>
    </citation>
    <scope>NUCLEOTIDE SEQUENCE</scope>
</reference>
<accession>A0A7N9CI60</accession>
<reference evidence="1" key="3">
    <citation type="submission" date="2025-09" db="UniProtKB">
        <authorList>
            <consortium name="Ensembl"/>
        </authorList>
    </citation>
    <scope>IDENTIFICATION</scope>
</reference>
<dbReference type="Ensembl" id="ENSMFAT00000094629.1">
    <property type="protein sequence ID" value="ENSMFAP00000050772.1"/>
    <property type="gene ID" value="ENSMFAG00000059350.1"/>
</dbReference>